<dbReference type="EMBL" id="KZ293652">
    <property type="protein sequence ID" value="PBK95516.1"/>
    <property type="molecule type" value="Genomic_DNA"/>
</dbReference>
<protein>
    <submittedName>
        <fullName evidence="1">Uncharacterized protein</fullName>
    </submittedName>
</protein>
<evidence type="ECO:0000313" key="1">
    <source>
        <dbReference type="EMBL" id="PBK95516.1"/>
    </source>
</evidence>
<dbReference type="InParanoid" id="A0A2H3E781"/>
<reference evidence="2" key="1">
    <citation type="journal article" date="2017" name="Nat. Ecol. Evol.">
        <title>Genome expansion and lineage-specific genetic innovations in the forest pathogenic fungi Armillaria.</title>
        <authorList>
            <person name="Sipos G."/>
            <person name="Prasanna A.N."/>
            <person name="Walter M.C."/>
            <person name="O'Connor E."/>
            <person name="Balint B."/>
            <person name="Krizsan K."/>
            <person name="Kiss B."/>
            <person name="Hess J."/>
            <person name="Varga T."/>
            <person name="Slot J."/>
            <person name="Riley R."/>
            <person name="Boka B."/>
            <person name="Rigling D."/>
            <person name="Barry K."/>
            <person name="Lee J."/>
            <person name="Mihaltcheva S."/>
            <person name="LaButti K."/>
            <person name="Lipzen A."/>
            <person name="Waldron R."/>
            <person name="Moloney N.M."/>
            <person name="Sperisen C."/>
            <person name="Kredics L."/>
            <person name="Vagvoelgyi C."/>
            <person name="Patrignani A."/>
            <person name="Fitzpatrick D."/>
            <person name="Nagy I."/>
            <person name="Doyle S."/>
            <person name="Anderson J.B."/>
            <person name="Grigoriev I.V."/>
            <person name="Gueldener U."/>
            <person name="Muensterkoetter M."/>
            <person name="Nagy L.G."/>
        </authorList>
    </citation>
    <scope>NUCLEOTIDE SEQUENCE [LARGE SCALE GENOMIC DNA]</scope>
    <source>
        <strain evidence="2">Ar21-2</strain>
    </source>
</reference>
<sequence length="71" mass="8056">MMAVPRHRFRHFGELVGFRTMMVVFVCCSVLIGVAQLSTSQFDAHKCGGRYDKPRRTSLLGLVLWPTLRSS</sequence>
<evidence type="ECO:0000313" key="2">
    <source>
        <dbReference type="Proteomes" id="UP000217790"/>
    </source>
</evidence>
<dbReference type="Proteomes" id="UP000217790">
    <property type="component" value="Unassembled WGS sequence"/>
</dbReference>
<name>A0A2H3E781_ARMGA</name>
<keyword evidence="2" id="KW-1185">Reference proteome</keyword>
<accession>A0A2H3E781</accession>
<organism evidence="1 2">
    <name type="scientific">Armillaria gallica</name>
    <name type="common">Bulbous honey fungus</name>
    <name type="synonym">Armillaria bulbosa</name>
    <dbReference type="NCBI Taxonomy" id="47427"/>
    <lineage>
        <taxon>Eukaryota</taxon>
        <taxon>Fungi</taxon>
        <taxon>Dikarya</taxon>
        <taxon>Basidiomycota</taxon>
        <taxon>Agaricomycotina</taxon>
        <taxon>Agaricomycetes</taxon>
        <taxon>Agaricomycetidae</taxon>
        <taxon>Agaricales</taxon>
        <taxon>Marasmiineae</taxon>
        <taxon>Physalacriaceae</taxon>
        <taxon>Armillaria</taxon>
    </lineage>
</organism>
<proteinExistence type="predicted"/>
<dbReference type="AlphaFoldDB" id="A0A2H3E781"/>
<gene>
    <name evidence="1" type="ORF">ARMGADRAFT_802947</name>
</gene>